<dbReference type="Proteomes" id="UP001151287">
    <property type="component" value="Unassembled WGS sequence"/>
</dbReference>
<evidence type="ECO:0000256" key="6">
    <source>
        <dbReference type="ARBA" id="ARBA00022989"/>
    </source>
</evidence>
<evidence type="ECO:0000256" key="1">
    <source>
        <dbReference type="ARBA" id="ARBA00004141"/>
    </source>
</evidence>
<evidence type="ECO:0000256" key="3">
    <source>
        <dbReference type="ARBA" id="ARBA00022448"/>
    </source>
</evidence>
<proteinExistence type="inferred from homology"/>
<accession>A0A9Q0D0X9</accession>
<dbReference type="InterPro" id="IPR000109">
    <property type="entry name" value="POT_fam"/>
</dbReference>
<comment type="similarity">
    <text evidence="2">Belongs to the major facilitator superfamily. Proton-dependent oligopeptide transporter (POT/PTR) (TC 2.A.17) family.</text>
</comment>
<dbReference type="InterPro" id="IPR018456">
    <property type="entry name" value="PTR2_symporter_CS"/>
</dbReference>
<comment type="subcellular location">
    <subcellularLocation>
        <location evidence="1">Membrane</location>
        <topology evidence="1">Multi-pass membrane protein</topology>
    </subcellularLocation>
</comment>
<dbReference type="Pfam" id="PF00854">
    <property type="entry name" value="PTR2"/>
    <property type="match status" value="1"/>
</dbReference>
<feature type="transmembrane region" description="Helical" evidence="8">
    <location>
        <begin position="335"/>
        <end position="355"/>
    </location>
</feature>
<evidence type="ECO:0000313" key="9">
    <source>
        <dbReference type="EMBL" id="KAJ1703237.1"/>
    </source>
</evidence>
<comment type="caution">
    <text evidence="9">The sequence shown here is derived from an EMBL/GenBank/DDBJ whole genome shotgun (WGS) entry which is preliminary data.</text>
</comment>
<feature type="transmembrane region" description="Helical" evidence="8">
    <location>
        <begin position="143"/>
        <end position="160"/>
    </location>
</feature>
<keyword evidence="4" id="KW-0597">Phosphoprotein</keyword>
<dbReference type="Gene3D" id="1.20.1250.20">
    <property type="entry name" value="MFS general substrate transporter like domains"/>
    <property type="match status" value="1"/>
</dbReference>
<evidence type="ECO:0000256" key="4">
    <source>
        <dbReference type="ARBA" id="ARBA00022553"/>
    </source>
</evidence>
<dbReference type="GO" id="GO:0009705">
    <property type="term" value="C:plant-type vacuole membrane"/>
    <property type="evidence" value="ECO:0007669"/>
    <property type="project" value="UniProtKB-ARBA"/>
</dbReference>
<sequence length="547" mass="61010">MDSVPLLPGSDPLSGVVDYKGRPVTHSNSGRWRSALFIIGVEITERFAYFGVSNNLITYLTGPLHQSTAAAAASVNAWNGAASLLPLLGAFIADSWLGRYRTILLASCLYLLALVMLTLSATLPILQPPDCSDIMDPTSCSVPNFQLIFFYFSLYLIAIAQSGHKPCVQAFGADQFDQNIPNEQAERSSFFNWWYFGMCGGNMFTLWILNYVQDNVGWGFGFGIPCAVMFIALIIFLAGTRTYRFYPIQKENPFARVGKSLVSFVRGRQKNDILCQVNEEETSGSDYVKEAQGLLKLFPIWATCLVYALVFAQWSTFFLKQAATLDRRIGPTFQVPPAALGSLINLAPLTFIPIYDKFIIPLARKVTKTPSGITMLQRIGIGMVISLLSMVIAALVEMKRLKTARDYGLVDEPGVPIPMSLWWIIPQYILVGLSDVFTLVGLQEFFYDQVPDQLRSLGLSLYLSIFGIGNYISSFTVSLIDKITTENGDSWFTNNLNQGHLDYFYWLLAGLSAVAFLAYYFFARAYVYKNKEDHVIDSCVEAHSIRS</sequence>
<dbReference type="SUPFAM" id="SSF103473">
    <property type="entry name" value="MFS general substrate transporter"/>
    <property type="match status" value="1"/>
</dbReference>
<evidence type="ECO:0000256" key="5">
    <source>
        <dbReference type="ARBA" id="ARBA00022692"/>
    </source>
</evidence>
<gene>
    <name evidence="9" type="ORF">LUZ63_003016</name>
</gene>
<keyword evidence="6 8" id="KW-1133">Transmembrane helix</keyword>
<evidence type="ECO:0008006" key="11">
    <source>
        <dbReference type="Google" id="ProtNLM"/>
    </source>
</evidence>
<evidence type="ECO:0000256" key="2">
    <source>
        <dbReference type="ARBA" id="ARBA00005982"/>
    </source>
</evidence>
<feature type="transmembrane region" description="Helical" evidence="8">
    <location>
        <begin position="503"/>
        <end position="522"/>
    </location>
</feature>
<dbReference type="FunFam" id="1.20.1250.20:FF:000147">
    <property type="entry name" value="Protein NRT1/ PTR family 5.10"/>
    <property type="match status" value="1"/>
</dbReference>
<organism evidence="9 10">
    <name type="scientific">Rhynchospora breviuscula</name>
    <dbReference type="NCBI Taxonomy" id="2022672"/>
    <lineage>
        <taxon>Eukaryota</taxon>
        <taxon>Viridiplantae</taxon>
        <taxon>Streptophyta</taxon>
        <taxon>Embryophyta</taxon>
        <taxon>Tracheophyta</taxon>
        <taxon>Spermatophyta</taxon>
        <taxon>Magnoliopsida</taxon>
        <taxon>Liliopsida</taxon>
        <taxon>Poales</taxon>
        <taxon>Cyperaceae</taxon>
        <taxon>Cyperoideae</taxon>
        <taxon>Rhynchosporeae</taxon>
        <taxon>Rhynchospora</taxon>
    </lineage>
</organism>
<reference evidence="9" key="1">
    <citation type="journal article" date="2022" name="Cell">
        <title>Repeat-based holocentromeres influence genome architecture and karyotype evolution.</title>
        <authorList>
            <person name="Hofstatter P.G."/>
            <person name="Thangavel G."/>
            <person name="Lux T."/>
            <person name="Neumann P."/>
            <person name="Vondrak T."/>
            <person name="Novak P."/>
            <person name="Zhang M."/>
            <person name="Costa L."/>
            <person name="Castellani M."/>
            <person name="Scott A."/>
            <person name="Toegelov H."/>
            <person name="Fuchs J."/>
            <person name="Mata-Sucre Y."/>
            <person name="Dias Y."/>
            <person name="Vanzela A.L.L."/>
            <person name="Huettel B."/>
            <person name="Almeida C.C.S."/>
            <person name="Simkova H."/>
            <person name="Souza G."/>
            <person name="Pedrosa-Harand A."/>
            <person name="Macas J."/>
            <person name="Mayer K.F.X."/>
            <person name="Houben A."/>
            <person name="Marques A."/>
        </authorList>
    </citation>
    <scope>NUCLEOTIDE SEQUENCE</scope>
    <source>
        <strain evidence="9">RhyBre1mFocal</strain>
    </source>
</reference>
<dbReference type="InterPro" id="IPR036259">
    <property type="entry name" value="MFS_trans_sf"/>
</dbReference>
<dbReference type="CDD" id="cd17417">
    <property type="entry name" value="MFS_NPF5"/>
    <property type="match status" value="1"/>
</dbReference>
<feature type="transmembrane region" description="Helical" evidence="8">
    <location>
        <begin position="421"/>
        <end position="442"/>
    </location>
</feature>
<dbReference type="GO" id="GO:0042937">
    <property type="term" value="F:tripeptide transmembrane transporter activity"/>
    <property type="evidence" value="ECO:0007669"/>
    <property type="project" value="InterPro"/>
</dbReference>
<feature type="transmembrane region" description="Helical" evidence="8">
    <location>
        <begin position="454"/>
        <end position="472"/>
    </location>
</feature>
<dbReference type="PROSITE" id="PS01022">
    <property type="entry name" value="PTR2_1"/>
    <property type="match status" value="1"/>
</dbReference>
<keyword evidence="10" id="KW-1185">Reference proteome</keyword>
<feature type="transmembrane region" description="Helical" evidence="8">
    <location>
        <begin position="69"/>
        <end position="91"/>
    </location>
</feature>
<feature type="transmembrane region" description="Helical" evidence="8">
    <location>
        <begin position="297"/>
        <end position="315"/>
    </location>
</feature>
<dbReference type="InterPro" id="IPR044739">
    <property type="entry name" value="NRT1/PTR"/>
</dbReference>
<dbReference type="GO" id="GO:0080054">
    <property type="term" value="F:low-affinity nitrate transmembrane transporter activity"/>
    <property type="evidence" value="ECO:0007669"/>
    <property type="project" value="UniProtKB-ARBA"/>
</dbReference>
<dbReference type="GO" id="GO:0071916">
    <property type="term" value="F:dipeptide transmembrane transporter activity"/>
    <property type="evidence" value="ECO:0007669"/>
    <property type="project" value="InterPro"/>
</dbReference>
<feature type="transmembrane region" description="Helical" evidence="8">
    <location>
        <begin position="376"/>
        <end position="396"/>
    </location>
</feature>
<protein>
    <recommendedName>
        <fullName evidence="11">Protein NRT1/ PTR FAMILY 5.10-like</fullName>
    </recommendedName>
</protein>
<feature type="transmembrane region" description="Helical" evidence="8">
    <location>
        <begin position="193"/>
        <end position="212"/>
    </location>
</feature>
<dbReference type="EMBL" id="JAMQYH010000001">
    <property type="protein sequence ID" value="KAJ1703237.1"/>
    <property type="molecule type" value="Genomic_DNA"/>
</dbReference>
<feature type="transmembrane region" description="Helical" evidence="8">
    <location>
        <begin position="103"/>
        <end position="123"/>
    </location>
</feature>
<name>A0A9Q0D0X9_9POAL</name>
<dbReference type="PANTHER" id="PTHR11654">
    <property type="entry name" value="OLIGOPEPTIDE TRANSPORTER-RELATED"/>
    <property type="match status" value="1"/>
</dbReference>
<dbReference type="OrthoDB" id="8904098at2759"/>
<dbReference type="AlphaFoldDB" id="A0A9Q0D0X9"/>
<keyword evidence="5 8" id="KW-0812">Transmembrane</keyword>
<evidence type="ECO:0000256" key="8">
    <source>
        <dbReference type="SAM" id="Phobius"/>
    </source>
</evidence>
<feature type="transmembrane region" description="Helical" evidence="8">
    <location>
        <begin position="218"/>
        <end position="240"/>
    </location>
</feature>
<keyword evidence="7 8" id="KW-0472">Membrane</keyword>
<keyword evidence="3" id="KW-0813">Transport</keyword>
<evidence type="ECO:0000313" key="10">
    <source>
        <dbReference type="Proteomes" id="UP001151287"/>
    </source>
</evidence>
<evidence type="ECO:0000256" key="7">
    <source>
        <dbReference type="ARBA" id="ARBA00023136"/>
    </source>
</evidence>